<protein>
    <submittedName>
        <fullName evidence="1">Uncharacterized protein</fullName>
    </submittedName>
</protein>
<evidence type="ECO:0000313" key="2">
    <source>
        <dbReference type="Proteomes" id="UP001196413"/>
    </source>
</evidence>
<comment type="caution">
    <text evidence="1">The sequence shown here is derived from an EMBL/GenBank/DDBJ whole genome shotgun (WGS) entry which is preliminary data.</text>
</comment>
<organism evidence="1 2">
    <name type="scientific">Parelaphostrongylus tenuis</name>
    <name type="common">Meningeal worm</name>
    <dbReference type="NCBI Taxonomy" id="148309"/>
    <lineage>
        <taxon>Eukaryota</taxon>
        <taxon>Metazoa</taxon>
        <taxon>Ecdysozoa</taxon>
        <taxon>Nematoda</taxon>
        <taxon>Chromadorea</taxon>
        <taxon>Rhabditida</taxon>
        <taxon>Rhabditina</taxon>
        <taxon>Rhabditomorpha</taxon>
        <taxon>Strongyloidea</taxon>
        <taxon>Metastrongylidae</taxon>
        <taxon>Parelaphostrongylus</taxon>
    </lineage>
</organism>
<gene>
    <name evidence="1" type="ORF">KIN20_020396</name>
</gene>
<dbReference type="EMBL" id="JAHQIW010004131">
    <property type="protein sequence ID" value="KAJ1361199.1"/>
    <property type="molecule type" value="Genomic_DNA"/>
</dbReference>
<dbReference type="AlphaFoldDB" id="A0AAD5N9S6"/>
<sequence length="73" mass="8255">MKKATAAGPDDISSDLLRTRGNILYILLATHVTSFLQKKKIPSQYRTLLTVIITRSDRRVAELMPKLLEISQD</sequence>
<accession>A0AAD5N9S6</accession>
<evidence type="ECO:0000313" key="1">
    <source>
        <dbReference type="EMBL" id="KAJ1361199.1"/>
    </source>
</evidence>
<dbReference type="Proteomes" id="UP001196413">
    <property type="component" value="Unassembled WGS sequence"/>
</dbReference>
<name>A0AAD5N9S6_PARTN</name>
<reference evidence="1" key="1">
    <citation type="submission" date="2021-06" db="EMBL/GenBank/DDBJ databases">
        <title>Parelaphostrongylus tenuis whole genome reference sequence.</title>
        <authorList>
            <person name="Garwood T.J."/>
            <person name="Larsen P.A."/>
            <person name="Fountain-Jones N.M."/>
            <person name="Garbe J.R."/>
            <person name="Macchietto M.G."/>
            <person name="Kania S.A."/>
            <person name="Gerhold R.W."/>
            <person name="Richards J.E."/>
            <person name="Wolf T.M."/>
        </authorList>
    </citation>
    <scope>NUCLEOTIDE SEQUENCE</scope>
    <source>
        <strain evidence="1">MNPRO001-30</strain>
        <tissue evidence="1">Meninges</tissue>
    </source>
</reference>
<proteinExistence type="predicted"/>
<keyword evidence="2" id="KW-1185">Reference proteome</keyword>